<accession>A0A835Y6K7</accession>
<sequence>MATCATDNGQLLLHADLLPRILAELSSIDGLVVRLLSKDARRAYDQQATGLRLVATSERTVENVEQTIRGILGRGCKPHRVTMDIGGALEQQQTAGELMLSAFADGKPSSKPVCLTLPGATLNKAAADLIASAFPQLQRLHLTGDITNDPAPVFAIKRLLSRKGSALTELDLDGAIPHQAEIAVAGAVQLQKLKAPFVLATARHIKPLTTLRSLEALSIRHCEPSLLQPLLLPLTALTSLDLGSTEVKEQEHVQPFTTLRSLEALSICQCKPDLLQPLLSPLTALTSLDLGRTLVEDREHVASLTSLRSLEALSIGKCEPSLLQPLLQPLTALTSLDLGGTEGQLPSALAALSRLASLTARDACLDVDTLPQLSALTKLHVECLVLPPAAEADAQWQLPPRLERVRLGEQTPEVLHALRGSPLREATWHVTLCLEDDKHYHEQGDALALKEEGEAALCAAAGFLEGRMSGDSEVTVRNEHDDYWLPVGGAAEVGPGRRNHTAWLDALSRAGVPSLDLTFCMLSCEDLAAITRNIRLKVLNLKDAKVPERALLLLPDAPQLETLTLASAPSCDLGRCVDNDSPGLRMVLLALLKLSRLTVVMDDITLHEEEEEAADQLLENLQAEARQLGVDPSRLRYP</sequence>
<comment type="caution">
    <text evidence="2">The sequence shown here is derived from an EMBL/GenBank/DDBJ whole genome shotgun (WGS) entry which is preliminary data.</text>
</comment>
<gene>
    <name evidence="2" type="ORF">HYH03_004851</name>
</gene>
<dbReference type="SUPFAM" id="SSF52058">
    <property type="entry name" value="L domain-like"/>
    <property type="match status" value="1"/>
</dbReference>
<dbReference type="Proteomes" id="UP000612055">
    <property type="component" value="Unassembled WGS sequence"/>
</dbReference>
<dbReference type="GO" id="GO:0005930">
    <property type="term" value="C:axoneme"/>
    <property type="evidence" value="ECO:0007669"/>
    <property type="project" value="UniProtKB-SubCell"/>
</dbReference>
<evidence type="ECO:0000313" key="2">
    <source>
        <dbReference type="EMBL" id="KAG2497267.1"/>
    </source>
</evidence>
<evidence type="ECO:0000313" key="3">
    <source>
        <dbReference type="Proteomes" id="UP000612055"/>
    </source>
</evidence>
<dbReference type="EMBL" id="JAEHOE010000015">
    <property type="protein sequence ID" value="KAG2497267.1"/>
    <property type="molecule type" value="Genomic_DNA"/>
</dbReference>
<reference evidence="2" key="1">
    <citation type="journal article" date="2020" name="bioRxiv">
        <title>Comparative genomics of Chlamydomonas.</title>
        <authorList>
            <person name="Craig R.J."/>
            <person name="Hasan A.R."/>
            <person name="Ness R.W."/>
            <person name="Keightley P.D."/>
        </authorList>
    </citation>
    <scope>NUCLEOTIDE SEQUENCE</scope>
    <source>
        <strain evidence="2">CCAP 11/70</strain>
    </source>
</reference>
<dbReference type="Gene3D" id="3.80.10.10">
    <property type="entry name" value="Ribonuclease Inhibitor"/>
    <property type="match status" value="1"/>
</dbReference>
<organism evidence="2 3">
    <name type="scientific">Edaphochlamys debaryana</name>
    <dbReference type="NCBI Taxonomy" id="47281"/>
    <lineage>
        <taxon>Eukaryota</taxon>
        <taxon>Viridiplantae</taxon>
        <taxon>Chlorophyta</taxon>
        <taxon>core chlorophytes</taxon>
        <taxon>Chlorophyceae</taxon>
        <taxon>CS clade</taxon>
        <taxon>Chlamydomonadales</taxon>
        <taxon>Chlamydomonadales incertae sedis</taxon>
        <taxon>Edaphochlamys</taxon>
    </lineage>
</organism>
<name>A0A835Y6K7_9CHLO</name>
<keyword evidence="3" id="KW-1185">Reference proteome</keyword>
<protein>
    <submittedName>
        <fullName evidence="2">Uncharacterized protein</fullName>
    </submittedName>
</protein>
<comment type="subcellular location">
    <subcellularLocation>
        <location evidence="1">Cytoplasm</location>
        <location evidence="1">Cytoskeleton</location>
        <location evidence="1">Cilium axoneme</location>
    </subcellularLocation>
</comment>
<dbReference type="AlphaFoldDB" id="A0A835Y6K7"/>
<evidence type="ECO:0000256" key="1">
    <source>
        <dbReference type="ARBA" id="ARBA00004430"/>
    </source>
</evidence>
<dbReference type="InterPro" id="IPR032675">
    <property type="entry name" value="LRR_dom_sf"/>
</dbReference>
<proteinExistence type="predicted"/>